<name>A0AAD9A2N9_9PEZI</name>
<organism evidence="1 2">
    <name type="scientific">Colletotrichum chrysophilum</name>
    <dbReference type="NCBI Taxonomy" id="1836956"/>
    <lineage>
        <taxon>Eukaryota</taxon>
        <taxon>Fungi</taxon>
        <taxon>Dikarya</taxon>
        <taxon>Ascomycota</taxon>
        <taxon>Pezizomycotina</taxon>
        <taxon>Sordariomycetes</taxon>
        <taxon>Hypocreomycetidae</taxon>
        <taxon>Glomerellales</taxon>
        <taxon>Glomerellaceae</taxon>
        <taxon>Colletotrichum</taxon>
        <taxon>Colletotrichum gloeosporioides species complex</taxon>
    </lineage>
</organism>
<sequence>MDVGGVPSTWSVPEMLIQRSARSVCLSVKLSFRIRERTLYSRPCAHKGRAFALKWDDIRNQCIDDMQLISIPRYITLHAPMPPTRISETIAFLK</sequence>
<comment type="caution">
    <text evidence="1">The sequence shown here is derived from an EMBL/GenBank/DDBJ whole genome shotgun (WGS) entry which is preliminary data.</text>
</comment>
<accession>A0AAD9A2N9</accession>
<protein>
    <submittedName>
        <fullName evidence="1">Uncharacterized protein</fullName>
    </submittedName>
</protein>
<reference evidence="1" key="1">
    <citation type="submission" date="2023-01" db="EMBL/GenBank/DDBJ databases">
        <title>Colletotrichum chrysophilum M932 genome sequence.</title>
        <authorList>
            <person name="Baroncelli R."/>
        </authorList>
    </citation>
    <scope>NUCLEOTIDE SEQUENCE</scope>
    <source>
        <strain evidence="1">M932</strain>
    </source>
</reference>
<dbReference type="Proteomes" id="UP001243330">
    <property type="component" value="Unassembled WGS sequence"/>
</dbReference>
<dbReference type="AlphaFoldDB" id="A0AAD9A2N9"/>
<evidence type="ECO:0000313" key="1">
    <source>
        <dbReference type="EMBL" id="KAK1840147.1"/>
    </source>
</evidence>
<keyword evidence="2" id="KW-1185">Reference proteome</keyword>
<evidence type="ECO:0000313" key="2">
    <source>
        <dbReference type="Proteomes" id="UP001243330"/>
    </source>
</evidence>
<gene>
    <name evidence="1" type="ORF">CCHR01_17223</name>
</gene>
<dbReference type="EMBL" id="JAQOWY010000589">
    <property type="protein sequence ID" value="KAK1840147.1"/>
    <property type="molecule type" value="Genomic_DNA"/>
</dbReference>
<proteinExistence type="predicted"/>